<dbReference type="Gene3D" id="3.40.50.2300">
    <property type="match status" value="1"/>
</dbReference>
<feature type="domain" description="Response regulatory" evidence="10">
    <location>
        <begin position="3"/>
        <end position="120"/>
    </location>
</feature>
<comment type="caution">
    <text evidence="11">The sequence shown here is derived from an EMBL/GenBank/DDBJ whole genome shotgun (WGS) entry which is preliminary data.</text>
</comment>
<dbReference type="PROSITE" id="PS50110">
    <property type="entry name" value="RESPONSE_REGULATORY"/>
    <property type="match status" value="1"/>
</dbReference>
<feature type="modified residue" description="4-aspartylphosphate" evidence="8">
    <location>
        <position position="55"/>
    </location>
</feature>
<organism evidence="11 12">
    <name type="scientific">Marinicrinis lubricantis</name>
    <dbReference type="NCBI Taxonomy" id="2086470"/>
    <lineage>
        <taxon>Bacteria</taxon>
        <taxon>Bacillati</taxon>
        <taxon>Bacillota</taxon>
        <taxon>Bacilli</taxon>
        <taxon>Bacillales</taxon>
        <taxon>Paenibacillaceae</taxon>
    </lineage>
</organism>
<reference evidence="12" key="1">
    <citation type="journal article" date="2019" name="Int. J. Syst. Evol. Microbiol.">
        <title>The Global Catalogue of Microorganisms (GCM) 10K type strain sequencing project: providing services to taxonomists for standard genome sequencing and annotation.</title>
        <authorList>
            <consortium name="The Broad Institute Genomics Platform"/>
            <consortium name="The Broad Institute Genome Sequencing Center for Infectious Disease"/>
            <person name="Wu L."/>
            <person name="Ma J."/>
        </authorList>
    </citation>
    <scope>NUCLEOTIDE SEQUENCE [LARGE SCALE GENOMIC DNA]</scope>
    <source>
        <strain evidence="12">CCM 8749</strain>
    </source>
</reference>
<evidence type="ECO:0000259" key="9">
    <source>
        <dbReference type="PROSITE" id="PS01124"/>
    </source>
</evidence>
<name>A0ABW1ITS3_9BACL</name>
<dbReference type="Gene3D" id="1.10.10.60">
    <property type="entry name" value="Homeodomain-like"/>
    <property type="match status" value="2"/>
</dbReference>
<evidence type="ECO:0000256" key="3">
    <source>
        <dbReference type="ARBA" id="ARBA00022553"/>
    </source>
</evidence>
<protein>
    <submittedName>
        <fullName evidence="11">Response regulator</fullName>
    </submittedName>
</protein>
<dbReference type="Pfam" id="PF12833">
    <property type="entry name" value="HTH_18"/>
    <property type="match status" value="1"/>
</dbReference>
<dbReference type="Pfam" id="PF17853">
    <property type="entry name" value="GGDEF_2"/>
    <property type="match status" value="1"/>
</dbReference>
<evidence type="ECO:0000313" key="11">
    <source>
        <dbReference type="EMBL" id="MFC5988530.1"/>
    </source>
</evidence>
<dbReference type="EMBL" id="JBHSQV010000182">
    <property type="protein sequence ID" value="MFC5988530.1"/>
    <property type="molecule type" value="Genomic_DNA"/>
</dbReference>
<evidence type="ECO:0000256" key="4">
    <source>
        <dbReference type="ARBA" id="ARBA00023012"/>
    </source>
</evidence>
<evidence type="ECO:0000259" key="10">
    <source>
        <dbReference type="PROSITE" id="PS50110"/>
    </source>
</evidence>
<keyword evidence="2" id="KW-0963">Cytoplasm</keyword>
<dbReference type="SMART" id="SM00448">
    <property type="entry name" value="REC"/>
    <property type="match status" value="1"/>
</dbReference>
<accession>A0ABW1ITS3</accession>
<dbReference type="PANTHER" id="PTHR42713:SF3">
    <property type="entry name" value="TRANSCRIPTIONAL REGULATORY PROTEIN HPTR"/>
    <property type="match status" value="1"/>
</dbReference>
<dbReference type="PRINTS" id="PR00032">
    <property type="entry name" value="HTHARAC"/>
</dbReference>
<keyword evidence="7" id="KW-0804">Transcription</keyword>
<dbReference type="PANTHER" id="PTHR42713">
    <property type="entry name" value="HISTIDINE KINASE-RELATED"/>
    <property type="match status" value="1"/>
</dbReference>
<dbReference type="SUPFAM" id="SSF46689">
    <property type="entry name" value="Homeodomain-like"/>
    <property type="match status" value="2"/>
</dbReference>
<proteinExistence type="predicted"/>
<evidence type="ECO:0000256" key="1">
    <source>
        <dbReference type="ARBA" id="ARBA00004496"/>
    </source>
</evidence>
<keyword evidence="5" id="KW-0805">Transcription regulation</keyword>
<keyword evidence="3 8" id="KW-0597">Phosphoprotein</keyword>
<dbReference type="CDD" id="cd17536">
    <property type="entry name" value="REC_YesN-like"/>
    <property type="match status" value="1"/>
</dbReference>
<evidence type="ECO:0000313" key="12">
    <source>
        <dbReference type="Proteomes" id="UP001596250"/>
    </source>
</evidence>
<keyword evidence="4" id="KW-0902">Two-component regulatory system</keyword>
<dbReference type="InterPro" id="IPR011006">
    <property type="entry name" value="CheY-like_superfamily"/>
</dbReference>
<dbReference type="InterPro" id="IPR001789">
    <property type="entry name" value="Sig_transdc_resp-reg_receiver"/>
</dbReference>
<keyword evidence="6" id="KW-0238">DNA-binding</keyword>
<dbReference type="SUPFAM" id="SSF52172">
    <property type="entry name" value="CheY-like"/>
    <property type="match status" value="1"/>
</dbReference>
<dbReference type="InterPro" id="IPR018060">
    <property type="entry name" value="HTH_AraC"/>
</dbReference>
<gene>
    <name evidence="11" type="ORF">ACFPXP_19170</name>
</gene>
<dbReference type="PROSITE" id="PS00041">
    <property type="entry name" value="HTH_ARAC_FAMILY_1"/>
    <property type="match status" value="1"/>
</dbReference>
<dbReference type="SMART" id="SM00342">
    <property type="entry name" value="HTH_ARAC"/>
    <property type="match status" value="1"/>
</dbReference>
<evidence type="ECO:0000256" key="7">
    <source>
        <dbReference type="ARBA" id="ARBA00023163"/>
    </source>
</evidence>
<evidence type="ECO:0000256" key="6">
    <source>
        <dbReference type="ARBA" id="ARBA00023125"/>
    </source>
</evidence>
<dbReference type="PROSITE" id="PS01124">
    <property type="entry name" value="HTH_ARAC_FAMILY_2"/>
    <property type="match status" value="1"/>
</dbReference>
<dbReference type="Pfam" id="PF00072">
    <property type="entry name" value="Response_reg"/>
    <property type="match status" value="1"/>
</dbReference>
<dbReference type="InterPro" id="IPR018062">
    <property type="entry name" value="HTH_AraC-typ_CS"/>
</dbReference>
<dbReference type="InterPro" id="IPR041522">
    <property type="entry name" value="CdaR_GGDEF"/>
</dbReference>
<feature type="domain" description="HTH araC/xylS-type" evidence="9">
    <location>
        <begin position="423"/>
        <end position="521"/>
    </location>
</feature>
<evidence type="ECO:0000256" key="5">
    <source>
        <dbReference type="ARBA" id="ARBA00023015"/>
    </source>
</evidence>
<comment type="subcellular location">
    <subcellularLocation>
        <location evidence="1">Cytoplasm</location>
    </subcellularLocation>
</comment>
<dbReference type="Proteomes" id="UP001596250">
    <property type="component" value="Unassembled WGS sequence"/>
</dbReference>
<dbReference type="InterPro" id="IPR009057">
    <property type="entry name" value="Homeodomain-like_sf"/>
</dbReference>
<evidence type="ECO:0000256" key="8">
    <source>
        <dbReference type="PROSITE-ProRule" id="PRU00169"/>
    </source>
</evidence>
<evidence type="ECO:0000256" key="2">
    <source>
        <dbReference type="ARBA" id="ARBA00022490"/>
    </source>
</evidence>
<dbReference type="RefSeq" id="WP_379896002.1">
    <property type="nucleotide sequence ID" value="NZ_CBCSCT010000011.1"/>
</dbReference>
<keyword evidence="12" id="KW-1185">Reference proteome</keyword>
<dbReference type="InterPro" id="IPR051552">
    <property type="entry name" value="HptR"/>
</dbReference>
<sequence>MYRVLLADDEQLDLEGMQTFIPWSELGMQVVDAVNNGFAACRVIEQQRVDILVTDVRMPNMSGIELAKNALEKQKHLRVIFVSGHQDFNYVKQALSLNACSYVLKPMDDEELIQSLKKVRNELDADRKRLQTEKAFKRMVPIVKNEYMLQLLEGTFEQETLELLLSEYRMHEIVWPARISVLEIDDLTWKLNSYGTKEKQKLLAKFFTYAAVLLKEQGIQHLCRMGHHRIAFLLEGGMDISPLGNLLNRIQGPQPFTVTCGLGGCVASMTDLQESYREAVEALDYKMFHGKGKVIEFGEVHAGDMEDARNLEVQLDSLFEAMTRYELVRIHDELEQLFRVTWSLRTKFTVCNFAMYIIMKLDEYLHTLNEDLFRMLGLELKNLDILLHFETVDDILSWLRRRVFELSEMLQQKKRKKNWKLVQDMMEYVESMLHDNVTLRDVADHFSFSPNYLGLLFKEETGQNFSDFVISLRMRKASEMLADHSLKIYEVADKVGYRYLPYFSRQFKEMFGMTPLEYRRSRA</sequence>
<dbReference type="InterPro" id="IPR020449">
    <property type="entry name" value="Tscrpt_reg_AraC-type_HTH"/>
</dbReference>